<dbReference type="InterPro" id="IPR043128">
    <property type="entry name" value="Rev_trsase/Diguanyl_cyclase"/>
</dbReference>
<dbReference type="InterPro" id="IPR029016">
    <property type="entry name" value="GAF-like_dom_sf"/>
</dbReference>
<dbReference type="SMART" id="SM00065">
    <property type="entry name" value="GAF"/>
    <property type="match status" value="1"/>
</dbReference>
<accession>A0A932CQ50</accession>
<keyword evidence="4" id="KW-0597">Phosphoprotein</keyword>
<feature type="modified residue" description="4-aspartylphosphate" evidence="4">
    <location>
        <position position="63"/>
    </location>
</feature>
<dbReference type="InterPro" id="IPR011006">
    <property type="entry name" value="CheY-like_superfamily"/>
</dbReference>
<dbReference type="GO" id="GO:0043709">
    <property type="term" value="P:cell adhesion involved in single-species biofilm formation"/>
    <property type="evidence" value="ECO:0007669"/>
    <property type="project" value="TreeGrafter"/>
</dbReference>
<evidence type="ECO:0000256" key="1">
    <source>
        <dbReference type="ARBA" id="ARBA00012528"/>
    </source>
</evidence>
<dbReference type="Gene3D" id="3.40.50.2300">
    <property type="match status" value="1"/>
</dbReference>
<dbReference type="Pfam" id="PF11849">
    <property type="entry name" value="DUF3369"/>
    <property type="match status" value="1"/>
</dbReference>
<dbReference type="InterPro" id="IPR021800">
    <property type="entry name" value="DUF3369"/>
</dbReference>
<dbReference type="NCBIfam" id="TIGR00254">
    <property type="entry name" value="GGDEF"/>
    <property type="match status" value="1"/>
</dbReference>
<dbReference type="PROSITE" id="PS50110">
    <property type="entry name" value="RESPONSE_REGULATORY"/>
    <property type="match status" value="1"/>
</dbReference>
<dbReference type="GO" id="GO:0005886">
    <property type="term" value="C:plasma membrane"/>
    <property type="evidence" value="ECO:0007669"/>
    <property type="project" value="TreeGrafter"/>
</dbReference>
<dbReference type="InterPro" id="IPR029787">
    <property type="entry name" value="Nucleotide_cyclase"/>
</dbReference>
<evidence type="ECO:0000256" key="2">
    <source>
        <dbReference type="ARBA" id="ARBA00022679"/>
    </source>
</evidence>
<dbReference type="PROSITE" id="PS50887">
    <property type="entry name" value="GGDEF"/>
    <property type="match status" value="1"/>
</dbReference>
<dbReference type="Gene3D" id="3.30.70.270">
    <property type="match status" value="1"/>
</dbReference>
<organism evidence="7 8">
    <name type="scientific">Tectimicrobiota bacterium</name>
    <dbReference type="NCBI Taxonomy" id="2528274"/>
    <lineage>
        <taxon>Bacteria</taxon>
        <taxon>Pseudomonadati</taxon>
        <taxon>Nitrospinota/Tectimicrobiota group</taxon>
        <taxon>Candidatus Tectimicrobiota</taxon>
    </lineage>
</organism>
<proteinExistence type="predicted"/>
<dbReference type="InterPro" id="IPR000160">
    <property type="entry name" value="GGDEF_dom"/>
</dbReference>
<dbReference type="InterPro" id="IPR001789">
    <property type="entry name" value="Sig_transdc_resp-reg_receiver"/>
</dbReference>
<dbReference type="EMBL" id="JACPRF010000340">
    <property type="protein sequence ID" value="MBI2877433.1"/>
    <property type="molecule type" value="Genomic_DNA"/>
</dbReference>
<dbReference type="AlphaFoldDB" id="A0A932CQ50"/>
<dbReference type="EC" id="2.7.7.65" evidence="1"/>
<comment type="caution">
    <text evidence="7">The sequence shown here is derived from an EMBL/GenBank/DDBJ whole genome shotgun (WGS) entry which is preliminary data.</text>
</comment>
<dbReference type="SMART" id="SM00267">
    <property type="entry name" value="GGDEF"/>
    <property type="match status" value="1"/>
</dbReference>
<dbReference type="GO" id="GO:0000160">
    <property type="term" value="P:phosphorelay signal transduction system"/>
    <property type="evidence" value="ECO:0007669"/>
    <property type="project" value="InterPro"/>
</dbReference>
<protein>
    <recommendedName>
        <fullName evidence="1">diguanylate cyclase</fullName>
        <ecNumber evidence="1">2.7.7.65</ecNumber>
    </recommendedName>
</protein>
<dbReference type="SUPFAM" id="SSF55781">
    <property type="entry name" value="GAF domain-like"/>
    <property type="match status" value="1"/>
</dbReference>
<feature type="domain" description="GGDEF" evidence="6">
    <location>
        <begin position="334"/>
        <end position="483"/>
    </location>
</feature>
<dbReference type="GO" id="GO:1902201">
    <property type="term" value="P:negative regulation of bacterial-type flagellum-dependent cell motility"/>
    <property type="evidence" value="ECO:0007669"/>
    <property type="project" value="TreeGrafter"/>
</dbReference>
<evidence type="ECO:0000313" key="7">
    <source>
        <dbReference type="EMBL" id="MBI2877433.1"/>
    </source>
</evidence>
<evidence type="ECO:0000259" key="6">
    <source>
        <dbReference type="PROSITE" id="PS50887"/>
    </source>
</evidence>
<dbReference type="CDD" id="cd00156">
    <property type="entry name" value="REC"/>
    <property type="match status" value="1"/>
</dbReference>
<keyword evidence="3" id="KW-0418">Kinase</keyword>
<keyword evidence="2" id="KW-0808">Transferase</keyword>
<name>A0A932CQ50_UNCTE</name>
<dbReference type="PANTHER" id="PTHR45138">
    <property type="entry name" value="REGULATORY COMPONENTS OF SENSORY TRANSDUCTION SYSTEM"/>
    <property type="match status" value="1"/>
</dbReference>
<dbReference type="Pfam" id="PF00072">
    <property type="entry name" value="Response_reg"/>
    <property type="match status" value="1"/>
</dbReference>
<dbReference type="InterPro" id="IPR050469">
    <property type="entry name" value="Diguanylate_Cyclase"/>
</dbReference>
<dbReference type="PANTHER" id="PTHR45138:SF24">
    <property type="entry name" value="DIGUANYLATE CYCLASE DGCC-RELATED"/>
    <property type="match status" value="1"/>
</dbReference>
<dbReference type="Proteomes" id="UP000769766">
    <property type="component" value="Unassembled WGS sequence"/>
</dbReference>
<evidence type="ECO:0000259" key="5">
    <source>
        <dbReference type="PROSITE" id="PS50110"/>
    </source>
</evidence>
<evidence type="ECO:0000256" key="3">
    <source>
        <dbReference type="ARBA" id="ARBA00022777"/>
    </source>
</evidence>
<dbReference type="Gene3D" id="3.30.450.40">
    <property type="match status" value="1"/>
</dbReference>
<dbReference type="CDD" id="cd01949">
    <property type="entry name" value="GGDEF"/>
    <property type="match status" value="1"/>
</dbReference>
<evidence type="ECO:0000313" key="8">
    <source>
        <dbReference type="Proteomes" id="UP000769766"/>
    </source>
</evidence>
<dbReference type="GO" id="GO:0016301">
    <property type="term" value="F:kinase activity"/>
    <property type="evidence" value="ECO:0007669"/>
    <property type="project" value="UniProtKB-KW"/>
</dbReference>
<dbReference type="GO" id="GO:0052621">
    <property type="term" value="F:diguanylate cyclase activity"/>
    <property type="evidence" value="ECO:0007669"/>
    <property type="project" value="UniProtKB-EC"/>
</dbReference>
<sequence>MTRKTKTERSSGYTILLVDDNQEYLEVTQRLLEREGHRVLGVTNGPEALALLRGQPVDLLLLDYYMPGMTGEEVVVQLRQFNPYVQVILQTGYASEQPPREMLRRLDIQGYYDKSEGPEKLLLWADVGLKAAYTVQLLRKSQRGLRYILDVTPELHKIQPLEDLLQGILWQVTGLLGIVNAFLAVIPEGQLLQQELSPPNSFLAVLEEDTDLIIRACTGRFVVHSRVADCLEPRKFVMVRNALQLSEIQAFETATIVPLRVGELILGVIYLDRSIELKQDIELLSVFANQAAVAIQNAQLYEMATVDPLTRIYVRRFFEYLMLRELQTAFRSQQPLALLMIDFDGMKVINDTAGHLVGDEALVKLGRVLRQVTRSSDIVGRYGGDEFAIILPRTDTEGAERVGERVLDLLQSHSVSGPDGAIPLRSSVGLSILAPHTLSPEEIPRPVPYAFFQKASKILMQQADEALYRAKSQGGGQVCTGAMTHWPAMSGIETGPGQADES</sequence>
<dbReference type="SUPFAM" id="SSF52172">
    <property type="entry name" value="CheY-like"/>
    <property type="match status" value="1"/>
</dbReference>
<dbReference type="SMART" id="SM00448">
    <property type="entry name" value="REC"/>
    <property type="match status" value="1"/>
</dbReference>
<dbReference type="SUPFAM" id="SSF55073">
    <property type="entry name" value="Nucleotide cyclase"/>
    <property type="match status" value="1"/>
</dbReference>
<dbReference type="InterPro" id="IPR003018">
    <property type="entry name" value="GAF"/>
</dbReference>
<evidence type="ECO:0000256" key="4">
    <source>
        <dbReference type="PROSITE-ProRule" id="PRU00169"/>
    </source>
</evidence>
<feature type="domain" description="Response regulatory" evidence="5">
    <location>
        <begin position="14"/>
        <end position="129"/>
    </location>
</feature>
<gene>
    <name evidence="7" type="ORF">HYY20_11175</name>
</gene>
<dbReference type="Pfam" id="PF00990">
    <property type="entry name" value="GGDEF"/>
    <property type="match status" value="1"/>
</dbReference>
<reference evidence="7" key="1">
    <citation type="submission" date="2020-07" db="EMBL/GenBank/DDBJ databases">
        <title>Huge and variable diversity of episymbiotic CPR bacteria and DPANN archaea in groundwater ecosystems.</title>
        <authorList>
            <person name="He C.Y."/>
            <person name="Keren R."/>
            <person name="Whittaker M."/>
            <person name="Farag I.F."/>
            <person name="Doudna J."/>
            <person name="Cate J.H.D."/>
            <person name="Banfield J.F."/>
        </authorList>
    </citation>
    <scope>NUCLEOTIDE SEQUENCE</scope>
    <source>
        <strain evidence="7">NC_groundwater_672_Ag_B-0.1um_62_36</strain>
    </source>
</reference>